<dbReference type="Pfam" id="PF02577">
    <property type="entry name" value="BFN_dom"/>
    <property type="match status" value="1"/>
</dbReference>
<dbReference type="SUPFAM" id="SSF103256">
    <property type="entry name" value="Hypothetical protein TM0160"/>
    <property type="match status" value="1"/>
</dbReference>
<evidence type="ECO:0000256" key="1">
    <source>
        <dbReference type="SAM" id="MobiDB-lite"/>
    </source>
</evidence>
<dbReference type="Gene3D" id="3.10.690.10">
    <property type="entry name" value="Bifunctional nuclease domain"/>
    <property type="match status" value="1"/>
</dbReference>
<sequence length="175" mass="18975">MIKVRVQSLGLDQNTKSPVVILQEEGGSRVLPIWIGPAEASAIAMQLAGMKFPRPLTHDLFPLLIRGLGGTLTRVLITRVKDNTYFAELVIQRGDEVFTVDARPSDSIAIALRSQAQLFTTDDLLTDADIISAADDAVVLGEDAPAEGPQPGLNPEQLKDYLSKLDPEDLGRFNP</sequence>
<protein>
    <recommendedName>
        <fullName evidence="2">BFN domain-containing protein</fullName>
    </recommendedName>
</protein>
<dbReference type="PANTHER" id="PTHR15160:SF1">
    <property type="entry name" value="VON HIPPEL-LINDAU DISEASE TUMOR SUPPRESSOR"/>
    <property type="match status" value="1"/>
</dbReference>
<dbReference type="RefSeq" id="WP_170036136.1">
    <property type="nucleotide sequence ID" value="NZ_JABDTL010000002.1"/>
</dbReference>
<reference evidence="3 4" key="1">
    <citation type="submission" date="2020-08" db="EMBL/GenBank/DDBJ databases">
        <title>Genomic Encyclopedia of Type Strains, Phase IV (KMG-IV): sequencing the most valuable type-strain genomes for metagenomic binning, comparative biology and taxonomic classification.</title>
        <authorList>
            <person name="Goeker M."/>
        </authorList>
    </citation>
    <scope>NUCLEOTIDE SEQUENCE [LARGE SCALE GENOMIC DNA]</scope>
    <source>
        <strain evidence="3 4">DSM 29007</strain>
    </source>
</reference>
<name>A0A841GT94_9BACT</name>
<dbReference type="EMBL" id="JACHIA010000003">
    <property type="protein sequence ID" value="MBB6069739.1"/>
    <property type="molecule type" value="Genomic_DNA"/>
</dbReference>
<dbReference type="InterPro" id="IPR003729">
    <property type="entry name" value="Bi_nuclease_dom"/>
</dbReference>
<proteinExistence type="predicted"/>
<comment type="caution">
    <text evidence="3">The sequence shown here is derived from an EMBL/GenBank/DDBJ whole genome shotgun (WGS) entry which is preliminary data.</text>
</comment>
<evidence type="ECO:0000313" key="3">
    <source>
        <dbReference type="EMBL" id="MBB6069739.1"/>
    </source>
</evidence>
<dbReference type="AlphaFoldDB" id="A0A841GT94"/>
<accession>A0A841GT94</accession>
<organism evidence="3 4">
    <name type="scientific">Longimicrobium terrae</name>
    <dbReference type="NCBI Taxonomy" id="1639882"/>
    <lineage>
        <taxon>Bacteria</taxon>
        <taxon>Pseudomonadati</taxon>
        <taxon>Gemmatimonadota</taxon>
        <taxon>Longimicrobiia</taxon>
        <taxon>Longimicrobiales</taxon>
        <taxon>Longimicrobiaceae</taxon>
        <taxon>Longimicrobium</taxon>
    </lineage>
</organism>
<feature type="domain" description="BFN" evidence="2">
    <location>
        <begin position="1"/>
        <end position="132"/>
    </location>
</feature>
<dbReference type="PANTHER" id="PTHR15160">
    <property type="entry name" value="VON HIPPEL-LINDAU PROTEIN"/>
    <property type="match status" value="1"/>
</dbReference>
<dbReference type="Proteomes" id="UP000582837">
    <property type="component" value="Unassembled WGS sequence"/>
</dbReference>
<evidence type="ECO:0000259" key="2">
    <source>
        <dbReference type="PROSITE" id="PS51658"/>
    </source>
</evidence>
<dbReference type="PROSITE" id="PS51658">
    <property type="entry name" value="BFN"/>
    <property type="match status" value="1"/>
</dbReference>
<feature type="region of interest" description="Disordered" evidence="1">
    <location>
        <begin position="141"/>
        <end position="175"/>
    </location>
</feature>
<evidence type="ECO:0000313" key="4">
    <source>
        <dbReference type="Proteomes" id="UP000582837"/>
    </source>
</evidence>
<keyword evidence="4" id="KW-1185">Reference proteome</keyword>
<gene>
    <name evidence="3" type="ORF">HNQ61_001356</name>
</gene>
<dbReference type="InterPro" id="IPR036104">
    <property type="entry name" value="BFN_sf"/>
</dbReference>
<feature type="compositionally biased region" description="Basic and acidic residues" evidence="1">
    <location>
        <begin position="157"/>
        <end position="175"/>
    </location>
</feature>
<dbReference type="GO" id="GO:0004518">
    <property type="term" value="F:nuclease activity"/>
    <property type="evidence" value="ECO:0007669"/>
    <property type="project" value="InterPro"/>
</dbReference>